<evidence type="ECO:0000256" key="1">
    <source>
        <dbReference type="SAM" id="Phobius"/>
    </source>
</evidence>
<dbReference type="InterPro" id="IPR028183">
    <property type="entry name" value="UQCC5"/>
</dbReference>
<keyword evidence="1" id="KW-0812">Transmembrane</keyword>
<dbReference type="PANTHER" id="PTHR35250">
    <property type="entry name" value="SMALL INTEGRAL MEMBRANE PROTEIN 4"/>
    <property type="match status" value="1"/>
</dbReference>
<evidence type="ECO:0000313" key="2">
    <source>
        <dbReference type="EMBL" id="KAK9701633.1"/>
    </source>
</evidence>
<dbReference type="Proteomes" id="UP001458880">
    <property type="component" value="Unassembled WGS sequence"/>
</dbReference>
<evidence type="ECO:0000313" key="3">
    <source>
        <dbReference type="Proteomes" id="UP001458880"/>
    </source>
</evidence>
<keyword evidence="3" id="KW-1185">Reference proteome</keyword>
<feature type="transmembrane region" description="Helical" evidence="1">
    <location>
        <begin position="26"/>
        <end position="44"/>
    </location>
</feature>
<keyword evidence="1" id="KW-0472">Membrane</keyword>
<organism evidence="2 3">
    <name type="scientific">Popillia japonica</name>
    <name type="common">Japanese beetle</name>
    <dbReference type="NCBI Taxonomy" id="7064"/>
    <lineage>
        <taxon>Eukaryota</taxon>
        <taxon>Metazoa</taxon>
        <taxon>Ecdysozoa</taxon>
        <taxon>Arthropoda</taxon>
        <taxon>Hexapoda</taxon>
        <taxon>Insecta</taxon>
        <taxon>Pterygota</taxon>
        <taxon>Neoptera</taxon>
        <taxon>Endopterygota</taxon>
        <taxon>Coleoptera</taxon>
        <taxon>Polyphaga</taxon>
        <taxon>Scarabaeiformia</taxon>
        <taxon>Scarabaeidae</taxon>
        <taxon>Rutelinae</taxon>
        <taxon>Popillia</taxon>
    </lineage>
</organism>
<accession>A0AAW1JEP7</accession>
<protein>
    <submittedName>
        <fullName evidence="2">Uncharacterized protein family UPF0640</fullName>
    </submittedName>
</protein>
<sequence length="75" mass="8911">MALKLYSGTLKRILDRWPGKKYFGEYRFLPLFFVLGASLEYSMINWKVGNTSFYNTYKRRQAKNIIEAEQKHGIN</sequence>
<keyword evidence="1" id="KW-1133">Transmembrane helix</keyword>
<dbReference type="Pfam" id="PF15114">
    <property type="entry name" value="UPF0640"/>
    <property type="match status" value="1"/>
</dbReference>
<dbReference type="PANTHER" id="PTHR35250:SF1">
    <property type="entry name" value="UBIQUINOL-CYTOCHROME-C REDUCTASE COMPLEX ASSEMBLY FACTOR 5"/>
    <property type="match status" value="1"/>
</dbReference>
<name>A0AAW1JEP7_POPJA</name>
<reference evidence="2 3" key="1">
    <citation type="journal article" date="2024" name="BMC Genomics">
        <title>De novo assembly and annotation of Popillia japonica's genome with initial clues to its potential as an invasive pest.</title>
        <authorList>
            <person name="Cucini C."/>
            <person name="Boschi S."/>
            <person name="Funari R."/>
            <person name="Cardaioli E."/>
            <person name="Iannotti N."/>
            <person name="Marturano G."/>
            <person name="Paoli F."/>
            <person name="Bruttini M."/>
            <person name="Carapelli A."/>
            <person name="Frati F."/>
            <person name="Nardi F."/>
        </authorList>
    </citation>
    <scope>NUCLEOTIDE SEQUENCE [LARGE SCALE GENOMIC DNA]</scope>
    <source>
        <strain evidence="2">DMR45628</strain>
    </source>
</reference>
<gene>
    <name evidence="2" type="ORF">QE152_g30504</name>
</gene>
<comment type="caution">
    <text evidence="2">The sequence shown here is derived from an EMBL/GenBank/DDBJ whole genome shotgun (WGS) entry which is preliminary data.</text>
</comment>
<dbReference type="EMBL" id="JASPKY010000411">
    <property type="protein sequence ID" value="KAK9701633.1"/>
    <property type="molecule type" value="Genomic_DNA"/>
</dbReference>
<proteinExistence type="predicted"/>
<dbReference type="AlphaFoldDB" id="A0AAW1JEP7"/>